<accession>A0A849K5N1</accession>
<feature type="domain" description="Phosphatidic acid phosphatase type 2/haloperoxidase" evidence="2">
    <location>
        <begin position="95"/>
        <end position="208"/>
    </location>
</feature>
<feature type="transmembrane region" description="Helical" evidence="1">
    <location>
        <begin position="141"/>
        <end position="159"/>
    </location>
</feature>
<feature type="transmembrane region" description="Helical" evidence="1">
    <location>
        <begin position="193"/>
        <end position="211"/>
    </location>
</feature>
<evidence type="ECO:0000259" key="2">
    <source>
        <dbReference type="SMART" id="SM00014"/>
    </source>
</evidence>
<feature type="transmembrane region" description="Helical" evidence="1">
    <location>
        <begin position="12"/>
        <end position="32"/>
    </location>
</feature>
<dbReference type="EMBL" id="JABFAJ010000011">
    <property type="protein sequence ID" value="NNU27085.1"/>
    <property type="molecule type" value="Genomic_DNA"/>
</dbReference>
<proteinExistence type="predicted"/>
<dbReference type="PANTHER" id="PTHR14969">
    <property type="entry name" value="SPHINGOSINE-1-PHOSPHATE PHOSPHOHYDROLASE"/>
    <property type="match status" value="1"/>
</dbReference>
<dbReference type="RefSeq" id="WP_171246597.1">
    <property type="nucleotide sequence ID" value="NZ_JABFAJ010000011.1"/>
</dbReference>
<keyword evidence="4" id="KW-1185">Reference proteome</keyword>
<evidence type="ECO:0000313" key="4">
    <source>
        <dbReference type="Proteomes" id="UP000557204"/>
    </source>
</evidence>
<feature type="transmembrane region" description="Helical" evidence="1">
    <location>
        <begin position="96"/>
        <end position="113"/>
    </location>
</feature>
<evidence type="ECO:0000256" key="1">
    <source>
        <dbReference type="SAM" id="Phobius"/>
    </source>
</evidence>
<organism evidence="3 4">
    <name type="scientific">Isoptericola sediminis</name>
    <dbReference type="NCBI Taxonomy" id="2733572"/>
    <lineage>
        <taxon>Bacteria</taxon>
        <taxon>Bacillati</taxon>
        <taxon>Actinomycetota</taxon>
        <taxon>Actinomycetes</taxon>
        <taxon>Micrococcales</taxon>
        <taxon>Promicromonosporaceae</taxon>
        <taxon>Isoptericola</taxon>
    </lineage>
</organism>
<sequence>MLRRSPRARALARAGAFAVAGFVPVLVLAWFVRTNATVQDADQAVVDAAVSVTLDNDWLLDTFVVWSAVTQPGWVVLAGGAVALWMWRRHDYPGRALWAVGTLLASWGLANLAKEAVGRVRPVVDEVILNAPGLSFPSGHATSSATAAVTITLLVWPVLGRVGRVVVPLVATLFVLITAADRIFLGVHFPSDVVAGILLGVTISGASYLGYRGWSPTTRTTDAEIR</sequence>
<dbReference type="PANTHER" id="PTHR14969:SF13">
    <property type="entry name" value="AT30094P"/>
    <property type="match status" value="1"/>
</dbReference>
<protein>
    <submittedName>
        <fullName evidence="3">Phosphatase PAP2 family protein</fullName>
    </submittedName>
</protein>
<dbReference type="AlphaFoldDB" id="A0A849K5N1"/>
<dbReference type="Pfam" id="PF01569">
    <property type="entry name" value="PAP2"/>
    <property type="match status" value="1"/>
</dbReference>
<feature type="transmembrane region" description="Helical" evidence="1">
    <location>
        <begin position="166"/>
        <end position="187"/>
    </location>
</feature>
<feature type="transmembrane region" description="Helical" evidence="1">
    <location>
        <begin position="63"/>
        <end position="84"/>
    </location>
</feature>
<keyword evidence="1" id="KW-1133">Transmembrane helix</keyword>
<dbReference type="Proteomes" id="UP000557204">
    <property type="component" value="Unassembled WGS sequence"/>
</dbReference>
<dbReference type="SMART" id="SM00014">
    <property type="entry name" value="acidPPc"/>
    <property type="match status" value="1"/>
</dbReference>
<dbReference type="InterPro" id="IPR000326">
    <property type="entry name" value="PAP2/HPO"/>
</dbReference>
<dbReference type="Gene3D" id="1.20.144.10">
    <property type="entry name" value="Phosphatidic acid phosphatase type 2/haloperoxidase"/>
    <property type="match status" value="1"/>
</dbReference>
<dbReference type="SUPFAM" id="SSF48317">
    <property type="entry name" value="Acid phosphatase/Vanadium-dependent haloperoxidase"/>
    <property type="match status" value="1"/>
</dbReference>
<gene>
    <name evidence="3" type="ORF">HLI28_05955</name>
</gene>
<keyword evidence="1" id="KW-0472">Membrane</keyword>
<comment type="caution">
    <text evidence="3">The sequence shown here is derived from an EMBL/GenBank/DDBJ whole genome shotgun (WGS) entry which is preliminary data.</text>
</comment>
<name>A0A849K5N1_9MICO</name>
<reference evidence="3 4" key="1">
    <citation type="submission" date="2020-05" db="EMBL/GenBank/DDBJ databases">
        <title>Genome sequence of Isoptericola sp. JC619 isolated from Chilika lagoon, India.</title>
        <authorList>
            <person name="Kumar D."/>
            <person name="Appam K."/>
            <person name="Gandham S."/>
            <person name="Uppada J."/>
            <person name="Sasikala C."/>
            <person name="Venkata Ramana C."/>
        </authorList>
    </citation>
    <scope>NUCLEOTIDE SEQUENCE [LARGE SCALE GENOMIC DNA]</scope>
    <source>
        <strain evidence="3 4">JC619</strain>
    </source>
</reference>
<dbReference type="InterPro" id="IPR036938">
    <property type="entry name" value="PAP2/HPO_sf"/>
</dbReference>
<evidence type="ECO:0000313" key="3">
    <source>
        <dbReference type="EMBL" id="NNU27085.1"/>
    </source>
</evidence>
<keyword evidence="1" id="KW-0812">Transmembrane</keyword>